<feature type="transmembrane region" description="Helical" evidence="1">
    <location>
        <begin position="35"/>
        <end position="52"/>
    </location>
</feature>
<name>A0ABU0GVR1_9BACL</name>
<evidence type="ECO:0000256" key="1">
    <source>
        <dbReference type="SAM" id="Phobius"/>
    </source>
</evidence>
<keyword evidence="1" id="KW-0472">Membrane</keyword>
<organism evidence="2 3">
    <name type="scientific">Planomicrobium stackebrandtii</name>
    <dbReference type="NCBI Taxonomy" id="253160"/>
    <lineage>
        <taxon>Bacteria</taxon>
        <taxon>Bacillati</taxon>
        <taxon>Bacillota</taxon>
        <taxon>Bacilli</taxon>
        <taxon>Bacillales</taxon>
        <taxon>Caryophanaceae</taxon>
        <taxon>Planomicrobium</taxon>
    </lineage>
</organism>
<keyword evidence="1" id="KW-1133">Transmembrane helix</keyword>
<dbReference type="Proteomes" id="UP001241988">
    <property type="component" value="Unassembled WGS sequence"/>
</dbReference>
<gene>
    <name evidence="2" type="ORF">QOZ98_002281</name>
</gene>
<protein>
    <submittedName>
        <fullName evidence="2">Uncharacterized protein</fullName>
    </submittedName>
</protein>
<comment type="caution">
    <text evidence="2">The sequence shown here is derived from an EMBL/GenBank/DDBJ whole genome shotgun (WGS) entry which is preliminary data.</text>
</comment>
<evidence type="ECO:0000313" key="2">
    <source>
        <dbReference type="EMBL" id="MDQ0429453.1"/>
    </source>
</evidence>
<evidence type="ECO:0000313" key="3">
    <source>
        <dbReference type="Proteomes" id="UP001241988"/>
    </source>
</evidence>
<keyword evidence="3" id="KW-1185">Reference proteome</keyword>
<proteinExistence type="predicted"/>
<dbReference type="EMBL" id="JAUSWB010000005">
    <property type="protein sequence ID" value="MDQ0429453.1"/>
    <property type="molecule type" value="Genomic_DNA"/>
</dbReference>
<accession>A0ABU0GVR1</accession>
<keyword evidence="1" id="KW-0812">Transmembrane</keyword>
<sequence>MLVLALSSGIGCIVLNIYLFNNPGTENAQFLTRLSYGLLMIPIPIALGLDKLRNSKRKSDKRNTYRSD</sequence>
<reference evidence="2 3" key="1">
    <citation type="submission" date="2023-07" db="EMBL/GenBank/DDBJ databases">
        <title>Genomic Encyclopedia of Type Strains, Phase IV (KMG-IV): sequencing the most valuable type-strain genomes for metagenomic binning, comparative biology and taxonomic classification.</title>
        <authorList>
            <person name="Goeker M."/>
        </authorList>
    </citation>
    <scope>NUCLEOTIDE SEQUENCE [LARGE SCALE GENOMIC DNA]</scope>
    <source>
        <strain evidence="2 3">DSM 16419</strain>
    </source>
</reference>